<gene>
    <name evidence="1" type="ORF">J2787_000954</name>
</gene>
<dbReference type="Proteomes" id="UP001184861">
    <property type="component" value="Unassembled WGS sequence"/>
</dbReference>
<accession>A0AAE3Y7Y9</accession>
<evidence type="ECO:0000313" key="2">
    <source>
        <dbReference type="Proteomes" id="UP001184861"/>
    </source>
</evidence>
<name>A0AAE3Y7Y9_9FLAO</name>
<comment type="caution">
    <text evidence="1">The sequence shown here is derived from an EMBL/GenBank/DDBJ whole genome shotgun (WGS) entry which is preliminary data.</text>
</comment>
<protein>
    <submittedName>
        <fullName evidence="1">Uncharacterized protein</fullName>
    </submittedName>
</protein>
<dbReference type="EMBL" id="JAVDQY010000001">
    <property type="protein sequence ID" value="MDR6525584.1"/>
    <property type="molecule type" value="Genomic_DNA"/>
</dbReference>
<organism evidence="1 2">
    <name type="scientific">Chryseobacterium rhizosphaerae</name>
    <dbReference type="NCBI Taxonomy" id="395937"/>
    <lineage>
        <taxon>Bacteria</taxon>
        <taxon>Pseudomonadati</taxon>
        <taxon>Bacteroidota</taxon>
        <taxon>Flavobacteriia</taxon>
        <taxon>Flavobacteriales</taxon>
        <taxon>Weeksellaceae</taxon>
        <taxon>Chryseobacterium group</taxon>
        <taxon>Chryseobacterium</taxon>
    </lineage>
</organism>
<proteinExistence type="predicted"/>
<evidence type="ECO:0000313" key="1">
    <source>
        <dbReference type="EMBL" id="MDR6525584.1"/>
    </source>
</evidence>
<reference evidence="1" key="1">
    <citation type="submission" date="2023-07" db="EMBL/GenBank/DDBJ databases">
        <title>Sorghum-associated microbial communities from plants grown in Nebraska, USA.</title>
        <authorList>
            <person name="Schachtman D."/>
        </authorList>
    </citation>
    <scope>NUCLEOTIDE SEQUENCE</scope>
    <source>
        <strain evidence="1">DS2360</strain>
    </source>
</reference>
<sequence>MIRLKRNLMLEKDALVYESSLINGNIRDYQWNKLFQLPVPNLKLNYLTCLTKDYGTGKFIISSTVSAYPLSPKVALIPPES</sequence>
<dbReference type="AlphaFoldDB" id="A0AAE3Y7Y9"/>